<evidence type="ECO:0000313" key="3">
    <source>
        <dbReference type="Proteomes" id="UP001497516"/>
    </source>
</evidence>
<evidence type="ECO:0000313" key="2">
    <source>
        <dbReference type="EMBL" id="CAL1389142.1"/>
    </source>
</evidence>
<dbReference type="EMBL" id="OZ034818">
    <property type="protein sequence ID" value="CAL1389142.1"/>
    <property type="molecule type" value="Genomic_DNA"/>
</dbReference>
<gene>
    <name evidence="2" type="ORF">LTRI10_LOCUS30024</name>
</gene>
<organism evidence="2 3">
    <name type="scientific">Linum trigynum</name>
    <dbReference type="NCBI Taxonomy" id="586398"/>
    <lineage>
        <taxon>Eukaryota</taxon>
        <taxon>Viridiplantae</taxon>
        <taxon>Streptophyta</taxon>
        <taxon>Embryophyta</taxon>
        <taxon>Tracheophyta</taxon>
        <taxon>Spermatophyta</taxon>
        <taxon>Magnoliopsida</taxon>
        <taxon>eudicotyledons</taxon>
        <taxon>Gunneridae</taxon>
        <taxon>Pentapetalae</taxon>
        <taxon>rosids</taxon>
        <taxon>fabids</taxon>
        <taxon>Malpighiales</taxon>
        <taxon>Linaceae</taxon>
        <taxon>Linum</taxon>
    </lineage>
</organism>
<evidence type="ECO:0000256" key="1">
    <source>
        <dbReference type="SAM" id="MobiDB-lite"/>
    </source>
</evidence>
<keyword evidence="3" id="KW-1185">Reference proteome</keyword>
<dbReference type="Proteomes" id="UP001497516">
    <property type="component" value="Chromosome 5"/>
</dbReference>
<accession>A0AAV2ETU2</accession>
<protein>
    <submittedName>
        <fullName evidence="2">Uncharacterized protein</fullName>
    </submittedName>
</protein>
<proteinExistence type="predicted"/>
<sequence>MSPSKLTDPAWARTKQLIEFTLSELKREAQEHGWIAAAAEEAADPSEVVSVPSGPTRRARETAPELPAGAGDGRAKGEEGANDGATMVAAEQSNLQAVAIEAVSTTVVPSSTPQACALSLAAAEAPRDGEHKHDGASQITPSIIILALSEHIHEARPTLIPNLDDGTLFCLIDCVDMEKVERYVGSGSYLDHLSSGWKFRRKTFHFGKLEEDILMGELKEEQKAMLSMRKSPIIGRTWMYESPWEKYEIVGSYGSQCCTVIDPARRAVNAGVRRKGDASPNATLGKDMFLWALKLGFDEGVFYYDRKTKGGQLGFETEEGKQGVGLPKTRWELRKGECRGSSYVRIICIYGVEEFVVTPKVGLEWVVRSGFDEEKYMTHIGFRGPGDFVASELQKEYKETAASAVTMAGNLSRVSASRVVPRMFAASVETLFALADITEGETACGAGISAQMRSSFNRSKYGMKMKCRVVNEECNDGSLVGGQWLGEIIKEKEFASNAKVQKGEIKNIIISIEVVEYESTVESSELTIDGLARGAVVFMNATHGVEAQLRHFVA</sequence>
<dbReference type="AlphaFoldDB" id="A0AAV2ETU2"/>
<name>A0AAV2ETU2_9ROSI</name>
<feature type="region of interest" description="Disordered" evidence="1">
    <location>
        <begin position="39"/>
        <end position="80"/>
    </location>
</feature>
<reference evidence="2 3" key="1">
    <citation type="submission" date="2024-04" db="EMBL/GenBank/DDBJ databases">
        <authorList>
            <person name="Fracassetti M."/>
        </authorList>
    </citation>
    <scope>NUCLEOTIDE SEQUENCE [LARGE SCALE GENOMIC DNA]</scope>
</reference>